<sequence length="142" mass="16308">MHLTSQLIPALVCLLACTSNCLHGRELILLQEIIKTLNNLTETKNLTMNSCRHLPQKEQLAPCKRTWNTTEKEAFCRAAMELRKIYPPHPKDVTGKHLSKLDRNLSRLANMNSCPVNETKKITLKELLERLKQTMKKKYAKG</sequence>
<dbReference type="PRINTS" id="PR00431">
    <property type="entry name" value="INTERLEUKIN4"/>
</dbReference>
<dbReference type="Pfam" id="PF00727">
    <property type="entry name" value="IL4"/>
    <property type="match status" value="1"/>
</dbReference>
<dbReference type="InParanoid" id="A0A671FKM8"/>
<dbReference type="InterPro" id="IPR001325">
    <property type="entry name" value="IL-4/IL-13"/>
</dbReference>
<dbReference type="OMA" id="GTPCTEM"/>
<evidence type="ECO:0000256" key="3">
    <source>
        <dbReference type="ARBA" id="ARBA00022936"/>
    </source>
</evidence>
<evidence type="ECO:0000313" key="8">
    <source>
        <dbReference type="Proteomes" id="UP000472240"/>
    </source>
</evidence>
<evidence type="ECO:0000313" key="7">
    <source>
        <dbReference type="Ensembl" id="ENSRFEP00010026257.1"/>
    </source>
</evidence>
<comment type="function">
    <text evidence="1">Participates in at least several B-cell activation processes as well as of other cell types. It is a costimulator of DNA-synthesis. It induces the expression of class II MHC molecules on resting B-cells. It enhances both secretion and cell surface expression of IgE and IgG1. It also regulates the expression of the low affinity Fc receptor for IgE (CD23) on both lymphocytes and monocytes. Positively regulates IL31RA expression in macrophages. Stimulates autophagy in dendritic cells by interfering with mTORC1 signaling and through the induction of RUFY4.</text>
</comment>
<dbReference type="PANTHER" id="PTHR47401:SF1">
    <property type="entry name" value="INTERLEUKIN-4"/>
    <property type="match status" value="1"/>
</dbReference>
<reference evidence="7" key="5">
    <citation type="submission" date="2025-09" db="UniProtKB">
        <authorList>
            <consortium name="Ensembl"/>
        </authorList>
    </citation>
    <scope>IDENTIFICATION</scope>
</reference>
<dbReference type="GO" id="GO:0008083">
    <property type="term" value="F:growth factor activity"/>
    <property type="evidence" value="ECO:0007669"/>
    <property type="project" value="InterPro"/>
</dbReference>
<reference evidence="8" key="3">
    <citation type="submission" date="2018-12" db="EMBL/GenBank/DDBJ databases">
        <title>G10K-VGP greater horseshoe bat female genome, primary haplotype.</title>
        <authorList>
            <person name="Teeling E."/>
            <person name="Myers G."/>
            <person name="Vernes S."/>
            <person name="Pippel M."/>
            <person name="Winkler S."/>
            <person name="Fedrigo O."/>
            <person name="Rhie A."/>
            <person name="Koren S."/>
            <person name="Phillippy A."/>
            <person name="Lewin H."/>
            <person name="Damas J."/>
            <person name="Howe K."/>
            <person name="Mountcastle J."/>
            <person name="Jarvis E.D."/>
        </authorList>
    </citation>
    <scope>NUCLEOTIDE SEQUENCE [LARGE SCALE GENOMIC DNA]</scope>
</reference>
<evidence type="ECO:0000256" key="4">
    <source>
        <dbReference type="ARBA" id="ARBA00030247"/>
    </source>
</evidence>
<feature type="chain" id="PRO_5025533344" description="Interleukin-4" evidence="6">
    <location>
        <begin position="25"/>
        <end position="142"/>
    </location>
</feature>
<dbReference type="Proteomes" id="UP000472240">
    <property type="component" value="Chromosome 24"/>
</dbReference>
<dbReference type="InterPro" id="IPR009079">
    <property type="entry name" value="4_helix_cytokine-like_core"/>
</dbReference>
<keyword evidence="3" id="KW-0075">B-cell activation</keyword>
<dbReference type="InterPro" id="IPR002354">
    <property type="entry name" value="IL-4"/>
</dbReference>
<dbReference type="GO" id="GO:0042113">
    <property type="term" value="P:B cell activation"/>
    <property type="evidence" value="ECO:0007669"/>
    <property type="project" value="UniProtKB-KW"/>
</dbReference>
<keyword evidence="8" id="KW-1185">Reference proteome</keyword>
<protein>
    <recommendedName>
        <fullName evidence="2">Interleukin-4</fullName>
    </recommendedName>
    <alternativeName>
        <fullName evidence="5">B-cell stimulatory factor 1</fullName>
    </alternativeName>
    <alternativeName>
        <fullName evidence="4">Lymphocyte stimulatory factor 1</fullName>
    </alternativeName>
</protein>
<name>A0A671FKM8_RHIFE</name>
<dbReference type="SMART" id="SM00190">
    <property type="entry name" value="IL4_13"/>
    <property type="match status" value="1"/>
</dbReference>
<evidence type="ECO:0000256" key="6">
    <source>
        <dbReference type="SAM" id="SignalP"/>
    </source>
</evidence>
<dbReference type="GeneTree" id="ENSGT00390000013108"/>
<dbReference type="AlphaFoldDB" id="A0A671FKM8"/>
<dbReference type="Ensembl" id="ENSRFET00010028529.1">
    <property type="protein sequence ID" value="ENSRFEP00010026257.1"/>
    <property type="gene ID" value="ENSRFEG00010017322.1"/>
</dbReference>
<dbReference type="GO" id="GO:0050776">
    <property type="term" value="P:regulation of immune response"/>
    <property type="evidence" value="ECO:0007669"/>
    <property type="project" value="TreeGrafter"/>
</dbReference>
<dbReference type="Gene3D" id="1.20.1250.10">
    <property type="match status" value="1"/>
</dbReference>
<dbReference type="GO" id="GO:0045893">
    <property type="term" value="P:positive regulation of DNA-templated transcription"/>
    <property type="evidence" value="ECO:0007669"/>
    <property type="project" value="TreeGrafter"/>
</dbReference>
<proteinExistence type="predicted"/>
<dbReference type="GO" id="GO:0035771">
    <property type="term" value="P:interleukin-4-mediated signaling pathway"/>
    <property type="evidence" value="ECO:0007669"/>
    <property type="project" value="TreeGrafter"/>
</dbReference>
<evidence type="ECO:0000256" key="2">
    <source>
        <dbReference type="ARBA" id="ARBA00019467"/>
    </source>
</evidence>
<dbReference type="GO" id="GO:0050728">
    <property type="term" value="P:negative regulation of inflammatory response"/>
    <property type="evidence" value="ECO:0007669"/>
    <property type="project" value="TreeGrafter"/>
</dbReference>
<evidence type="ECO:0000256" key="1">
    <source>
        <dbReference type="ARBA" id="ARBA00003994"/>
    </source>
</evidence>
<reference evidence="7 8" key="1">
    <citation type="journal article" date="2015" name="Annu Rev Anim Biosci">
        <title>The Genome 10K Project: a way forward.</title>
        <authorList>
            <person name="Koepfli K.P."/>
            <person name="Paten B."/>
            <person name="O'Brien S.J."/>
            <person name="Koepfli K.P."/>
            <person name="Paten B."/>
            <person name="Antunes A."/>
            <person name="Belov K."/>
            <person name="Bustamante C."/>
            <person name="Castoe T.A."/>
            <person name="Clawson H."/>
            <person name="Crawford A.J."/>
            <person name="Diekhans M."/>
            <person name="Distel D."/>
            <person name="Durbin R."/>
            <person name="Earl D."/>
            <person name="Fujita M.K."/>
            <person name="Gamble T."/>
            <person name="Georges A."/>
            <person name="Gemmell N."/>
            <person name="Gilbert M.T."/>
            <person name="Graves J.M."/>
            <person name="Green R.E."/>
            <person name="Hickey G."/>
            <person name="Jarvis E.D."/>
            <person name="Johnson W."/>
            <person name="Komissarov A."/>
            <person name="Korf I."/>
            <person name="Kuhn R."/>
            <person name="Larkin D.M."/>
            <person name="Lewin H."/>
            <person name="Lopez J.V."/>
            <person name="Ma J."/>
            <person name="Marques-Bonet T."/>
            <person name="Miller W."/>
            <person name="Murphy R."/>
            <person name="Pevzner P."/>
            <person name="Shapiro B."/>
            <person name="Steiner C."/>
            <person name="Tamazian G."/>
            <person name="Venkatesh B."/>
            <person name="Wang J."/>
            <person name="Wayne R."/>
            <person name="Wiley E."/>
            <person name="Yang H."/>
            <person name="Zhang G."/>
            <person name="Haussler D."/>
            <person name="Ryder O."/>
            <person name="O'Brien S.J."/>
        </authorList>
    </citation>
    <scope>NUCLEOTIDE SEQUENCE</scope>
</reference>
<dbReference type="GO" id="GO:0005576">
    <property type="term" value="C:extracellular region"/>
    <property type="evidence" value="ECO:0007669"/>
    <property type="project" value="InterPro"/>
</dbReference>
<dbReference type="GO" id="GO:0005136">
    <property type="term" value="F:interleukin-4 receptor binding"/>
    <property type="evidence" value="ECO:0007669"/>
    <property type="project" value="InterPro"/>
</dbReference>
<evidence type="ECO:0000256" key="5">
    <source>
        <dbReference type="ARBA" id="ARBA00031287"/>
    </source>
</evidence>
<dbReference type="SUPFAM" id="SSF47266">
    <property type="entry name" value="4-helical cytokines"/>
    <property type="match status" value="1"/>
</dbReference>
<dbReference type="GO" id="GO:0006955">
    <property type="term" value="P:immune response"/>
    <property type="evidence" value="ECO:0007669"/>
    <property type="project" value="InterPro"/>
</dbReference>
<reference evidence="7" key="4">
    <citation type="submission" date="2025-08" db="UniProtKB">
        <authorList>
            <consortium name="Ensembl"/>
        </authorList>
    </citation>
    <scope>IDENTIFICATION</scope>
</reference>
<dbReference type="PANTHER" id="PTHR47401">
    <property type="entry name" value="INTERLEUKIN-4"/>
    <property type="match status" value="1"/>
</dbReference>
<feature type="signal peptide" evidence="6">
    <location>
        <begin position="1"/>
        <end position="24"/>
    </location>
</feature>
<reference evidence="7 8" key="2">
    <citation type="journal article" date="2018" name="Annu Rev Anim Biosci">
        <title>Bat Biology, Genomes, and the Bat1K Project: To Generate Chromosome-Level Genomes for All Living Bat Species.</title>
        <authorList>
            <person name="Teeling E.C."/>
            <person name="Vernes S.C."/>
            <person name="Davalos L.M."/>
            <person name="Ray D.A."/>
            <person name="Gilbert M.T.P."/>
            <person name="Myers E."/>
        </authorList>
    </citation>
    <scope>NUCLEOTIDE SEQUENCE</scope>
</reference>
<accession>A0A671FKM8</accession>
<dbReference type="FunCoup" id="A0A671FKM8">
    <property type="interactions" value="694"/>
</dbReference>
<keyword evidence="6" id="KW-0732">Signal</keyword>
<organism evidence="7 8">
    <name type="scientific">Rhinolophus ferrumequinum</name>
    <name type="common">Greater horseshoe bat</name>
    <dbReference type="NCBI Taxonomy" id="59479"/>
    <lineage>
        <taxon>Eukaryota</taxon>
        <taxon>Metazoa</taxon>
        <taxon>Chordata</taxon>
        <taxon>Craniata</taxon>
        <taxon>Vertebrata</taxon>
        <taxon>Euteleostomi</taxon>
        <taxon>Mammalia</taxon>
        <taxon>Eutheria</taxon>
        <taxon>Laurasiatheria</taxon>
        <taxon>Chiroptera</taxon>
        <taxon>Yinpterochiroptera</taxon>
        <taxon>Rhinolophoidea</taxon>
        <taxon>Rhinolophidae</taxon>
        <taxon>Rhinolophinae</taxon>
        <taxon>Rhinolophus</taxon>
    </lineage>
</organism>